<dbReference type="InParanoid" id="C3Y6I0"/>
<gene>
    <name evidence="2" type="ORF">BRAFLDRAFT_74880</name>
</gene>
<dbReference type="EMBL" id="GG666488">
    <property type="protein sequence ID" value="EEN63940.1"/>
    <property type="molecule type" value="Genomic_DNA"/>
</dbReference>
<accession>C3Y6I0</accession>
<reference evidence="2" key="1">
    <citation type="journal article" date="2008" name="Nature">
        <title>The amphioxus genome and the evolution of the chordate karyotype.</title>
        <authorList>
            <consortium name="US DOE Joint Genome Institute (JGI-PGF)"/>
            <person name="Putnam N.H."/>
            <person name="Butts T."/>
            <person name="Ferrier D.E.K."/>
            <person name="Furlong R.F."/>
            <person name="Hellsten U."/>
            <person name="Kawashima T."/>
            <person name="Robinson-Rechavi M."/>
            <person name="Shoguchi E."/>
            <person name="Terry A."/>
            <person name="Yu J.-K."/>
            <person name="Benito-Gutierrez E.L."/>
            <person name="Dubchak I."/>
            <person name="Garcia-Fernandez J."/>
            <person name="Gibson-Brown J.J."/>
            <person name="Grigoriev I.V."/>
            <person name="Horton A.C."/>
            <person name="de Jong P.J."/>
            <person name="Jurka J."/>
            <person name="Kapitonov V.V."/>
            <person name="Kohara Y."/>
            <person name="Kuroki Y."/>
            <person name="Lindquist E."/>
            <person name="Lucas S."/>
            <person name="Osoegawa K."/>
            <person name="Pennacchio L.A."/>
            <person name="Salamov A.A."/>
            <person name="Satou Y."/>
            <person name="Sauka-Spengler T."/>
            <person name="Schmutz J."/>
            <person name="Shin-I T."/>
            <person name="Toyoda A."/>
            <person name="Bronner-Fraser M."/>
            <person name="Fujiyama A."/>
            <person name="Holland L.Z."/>
            <person name="Holland P.W.H."/>
            <person name="Satoh N."/>
            <person name="Rokhsar D.S."/>
        </authorList>
    </citation>
    <scope>NUCLEOTIDE SEQUENCE [LARGE SCALE GENOMIC DNA]</scope>
    <source>
        <strain evidence="2">S238N-H82</strain>
        <tissue evidence="2">Testes</tissue>
    </source>
</reference>
<proteinExistence type="predicted"/>
<dbReference type="AlphaFoldDB" id="C3Y6I0"/>
<keyword evidence="1" id="KW-0732">Signal</keyword>
<sequence>MALLRTYLVCVVLLVVAASSSELGRFRHRLRHLRAASLVLKDTADDTLDRAKENYCAEEECPSGFLHGIGNPLCRRERGFFNATPSVEQIGAEISETDLALKVWNCVLEPVFEDMGDEGESGETDSTASIASQVETVREMMGNMGLPQTFSDTPCSLVLLQAFKRQTETFSDEVNVMVTSTNPHAHK</sequence>
<name>C3Y6I0_BRAFL</name>
<evidence type="ECO:0000256" key="1">
    <source>
        <dbReference type="SAM" id="SignalP"/>
    </source>
</evidence>
<evidence type="ECO:0000313" key="2">
    <source>
        <dbReference type="EMBL" id="EEN63940.1"/>
    </source>
</evidence>
<feature type="chain" id="PRO_5002934784" evidence="1">
    <location>
        <begin position="21"/>
        <end position="187"/>
    </location>
</feature>
<protein>
    <submittedName>
        <fullName evidence="2">Uncharacterized protein</fullName>
    </submittedName>
</protein>
<organism>
    <name type="scientific">Branchiostoma floridae</name>
    <name type="common">Florida lancelet</name>
    <name type="synonym">Amphioxus</name>
    <dbReference type="NCBI Taxonomy" id="7739"/>
    <lineage>
        <taxon>Eukaryota</taxon>
        <taxon>Metazoa</taxon>
        <taxon>Chordata</taxon>
        <taxon>Cephalochordata</taxon>
        <taxon>Leptocardii</taxon>
        <taxon>Amphioxiformes</taxon>
        <taxon>Branchiostomatidae</taxon>
        <taxon>Branchiostoma</taxon>
    </lineage>
</organism>
<feature type="signal peptide" evidence="1">
    <location>
        <begin position="1"/>
        <end position="20"/>
    </location>
</feature>